<feature type="compositionally biased region" description="Low complexity" evidence="1">
    <location>
        <begin position="162"/>
        <end position="175"/>
    </location>
</feature>
<evidence type="ECO:0000313" key="2">
    <source>
        <dbReference type="EMBL" id="JAB54828.1"/>
    </source>
</evidence>
<organism evidence="2">
    <name type="scientific">Corethrella appendiculata</name>
    <dbReference type="NCBI Taxonomy" id="1370023"/>
    <lineage>
        <taxon>Eukaryota</taxon>
        <taxon>Metazoa</taxon>
        <taxon>Ecdysozoa</taxon>
        <taxon>Arthropoda</taxon>
        <taxon>Hexapoda</taxon>
        <taxon>Insecta</taxon>
        <taxon>Pterygota</taxon>
        <taxon>Neoptera</taxon>
        <taxon>Endopterygota</taxon>
        <taxon>Diptera</taxon>
        <taxon>Nematocera</taxon>
        <taxon>Culicoidea</taxon>
        <taxon>Chaoboridae</taxon>
        <taxon>Corethrella</taxon>
    </lineage>
</organism>
<feature type="non-terminal residue" evidence="2">
    <location>
        <position position="1"/>
    </location>
</feature>
<sequence>NENLSEFISKFPSKNHFQTLIKSYYLQKSIGKYIHDDKNNSIMCRKCKTLWSEGNFTMIVIPVSKSSVRKKVKIIEKLEVQKEKSKKQEILLRRLKRSIHSTVKYKCRICSYKTRIPLKKPESINSKLKQQQTPDMKQLQTDQTPTNKIQTKTKKKKDKLKQIQQKSKQKPSPTVKKTKLPLIALANLLKSSNSRTSASATSSDSC</sequence>
<reference evidence="2" key="1">
    <citation type="journal article" date="2014" name="Insect Biochem. Mol. Biol.">
        <title>An insight into the sialome of the frog biting fly, Corethrella appendiculata.</title>
        <authorList>
            <person name="Ribeiro J.M.C."/>
            <person name="Chagas A.C."/>
            <person name="Pham V.M."/>
            <person name="Lounibos L.P."/>
            <person name="Calvo E."/>
        </authorList>
    </citation>
    <scope>NUCLEOTIDE SEQUENCE</scope>
    <source>
        <tissue evidence="2">Salivary glands</tissue>
    </source>
</reference>
<accession>U5ECN1</accession>
<proteinExistence type="evidence at transcript level"/>
<evidence type="ECO:0000256" key="1">
    <source>
        <dbReference type="SAM" id="MobiDB-lite"/>
    </source>
</evidence>
<dbReference type="EMBL" id="GANO01005043">
    <property type="protein sequence ID" value="JAB54828.1"/>
    <property type="molecule type" value="mRNA"/>
</dbReference>
<dbReference type="AlphaFoldDB" id="U5ECN1"/>
<protein>
    <submittedName>
        <fullName evidence="2">Uncharacterized protein</fullName>
    </submittedName>
</protein>
<feature type="compositionally biased region" description="Polar residues" evidence="1">
    <location>
        <begin position="123"/>
        <end position="142"/>
    </location>
</feature>
<name>U5ECN1_9DIPT</name>
<feature type="non-terminal residue" evidence="2">
    <location>
        <position position="206"/>
    </location>
</feature>
<feature type="region of interest" description="Disordered" evidence="1">
    <location>
        <begin position="121"/>
        <end position="180"/>
    </location>
</feature>